<proteinExistence type="predicted"/>
<name>A0A1G8VZ47_9FLAO</name>
<dbReference type="Proteomes" id="UP000199580">
    <property type="component" value="Unassembled WGS sequence"/>
</dbReference>
<evidence type="ECO:0000313" key="2">
    <source>
        <dbReference type="Proteomes" id="UP000199580"/>
    </source>
</evidence>
<dbReference type="Pfam" id="PF06224">
    <property type="entry name" value="AlkZ-like"/>
    <property type="match status" value="1"/>
</dbReference>
<organism evidence="1 2">
    <name type="scientific">Flavobacterium noncentrifugens</name>
    <dbReference type="NCBI Taxonomy" id="1128970"/>
    <lineage>
        <taxon>Bacteria</taxon>
        <taxon>Pseudomonadati</taxon>
        <taxon>Bacteroidota</taxon>
        <taxon>Flavobacteriia</taxon>
        <taxon>Flavobacteriales</taxon>
        <taxon>Flavobacteriaceae</taxon>
        <taxon>Flavobacterium</taxon>
    </lineage>
</organism>
<gene>
    <name evidence="1" type="ORF">SAMN04487935_1550</name>
</gene>
<sequence length="360" mass="41069">MEALSNNQIATQRLVNQQITDSKFKYLEKLLSYLGAIQAQDFAMAKWAIGARIPGLAEADVDQALEKGTILRTHILRPTWHFVAAEDLRWMLDLTAPHVKRIVNSYNQKLELTDELLAKARKIIEKSLSGNNHLTRKEIMLILSENGIRTDEWRSTHIMFDAELSGLVCSGINKGKQFTYSLIDETIKKHASFSGDGALAELTFRYFNSRGPATIPDFCWWSGLTLTKARKGVELNSNKFNQFTKENQTYYFTGNFKESKPDDTIHFLPAFDEFLIAYKDRSASMDTSHYKKVIAGYGIFKPLMIQNGFVKGAWQRTVKKDEVHIQLSFIDKVNKSEFQKFAAVAEDYGIFISKKVVIIK</sequence>
<dbReference type="RefSeq" id="WP_091393456.1">
    <property type="nucleotide sequence ID" value="NZ_BKAI01000003.1"/>
</dbReference>
<accession>A0A1G8VZ47</accession>
<dbReference type="GO" id="GO:0003677">
    <property type="term" value="F:DNA binding"/>
    <property type="evidence" value="ECO:0007669"/>
    <property type="project" value="UniProtKB-KW"/>
</dbReference>
<dbReference type="EMBL" id="FNEZ01000002">
    <property type="protein sequence ID" value="SDJ70500.1"/>
    <property type="molecule type" value="Genomic_DNA"/>
</dbReference>
<dbReference type="PANTHER" id="PTHR38479">
    <property type="entry name" value="LMO0824 PROTEIN"/>
    <property type="match status" value="1"/>
</dbReference>
<dbReference type="STRING" id="1128970.SAMN04487935_1550"/>
<dbReference type="PANTHER" id="PTHR38479:SF2">
    <property type="entry name" value="WINGED HELIX DNA-BINDING DOMAIN-CONTAINING PROTEIN"/>
    <property type="match status" value="1"/>
</dbReference>
<reference evidence="1 2" key="1">
    <citation type="submission" date="2016-10" db="EMBL/GenBank/DDBJ databases">
        <authorList>
            <person name="de Groot N.N."/>
        </authorList>
    </citation>
    <scope>NUCLEOTIDE SEQUENCE [LARGE SCALE GENOMIC DNA]</scope>
    <source>
        <strain evidence="1 2">CGMCC 1.10076</strain>
    </source>
</reference>
<evidence type="ECO:0000313" key="1">
    <source>
        <dbReference type="EMBL" id="SDJ70500.1"/>
    </source>
</evidence>
<keyword evidence="2" id="KW-1185">Reference proteome</keyword>
<protein>
    <submittedName>
        <fullName evidence="1">Winged helix DNA-binding domain-containing protein</fullName>
    </submittedName>
</protein>
<dbReference type="InterPro" id="IPR009351">
    <property type="entry name" value="AlkZ-like"/>
</dbReference>
<dbReference type="AlphaFoldDB" id="A0A1G8VZ47"/>
<keyword evidence="1" id="KW-0238">DNA-binding</keyword>
<dbReference type="OrthoDB" id="2210247at2"/>